<accession>A0AAE9IYH4</accession>
<protein>
    <submittedName>
        <fullName evidence="1">Uncharacterized protein</fullName>
    </submittedName>
</protein>
<reference evidence="1 2" key="1">
    <citation type="submission" date="2022-05" db="EMBL/GenBank/DDBJ databases">
        <title>Chromosome-level reference genomes for two strains of Caenorhabditis briggsae: an improved platform for comparative genomics.</title>
        <authorList>
            <person name="Stevens L."/>
            <person name="Andersen E.C."/>
        </authorList>
    </citation>
    <scope>NUCLEOTIDE SEQUENCE [LARGE SCALE GENOMIC DNA]</scope>
    <source>
        <strain evidence="1">QX1410_ONT</strain>
        <tissue evidence="1">Whole-organism</tissue>
    </source>
</reference>
<evidence type="ECO:0000313" key="1">
    <source>
        <dbReference type="EMBL" id="ULU10637.1"/>
    </source>
</evidence>
<gene>
    <name evidence="1" type="ORF">L3Y34_014720</name>
</gene>
<evidence type="ECO:0000313" key="2">
    <source>
        <dbReference type="Proteomes" id="UP000827892"/>
    </source>
</evidence>
<dbReference type="Proteomes" id="UP000827892">
    <property type="component" value="Chromosome I"/>
</dbReference>
<proteinExistence type="predicted"/>
<dbReference type="EMBL" id="CP090891">
    <property type="protein sequence ID" value="ULU10637.1"/>
    <property type="molecule type" value="Genomic_DNA"/>
</dbReference>
<name>A0AAE9IYH4_CAEBR</name>
<organism evidence="1 2">
    <name type="scientific">Caenorhabditis briggsae</name>
    <dbReference type="NCBI Taxonomy" id="6238"/>
    <lineage>
        <taxon>Eukaryota</taxon>
        <taxon>Metazoa</taxon>
        <taxon>Ecdysozoa</taxon>
        <taxon>Nematoda</taxon>
        <taxon>Chromadorea</taxon>
        <taxon>Rhabditida</taxon>
        <taxon>Rhabditina</taxon>
        <taxon>Rhabditomorpha</taxon>
        <taxon>Rhabditoidea</taxon>
        <taxon>Rhabditidae</taxon>
        <taxon>Peloderinae</taxon>
        <taxon>Caenorhabditis</taxon>
    </lineage>
</organism>
<sequence>MTAKGADWCSGWTFVDKAIAEPSRISSRGSLPEDQFKEDILISDAMERNRLKGEEILKVEKWGGSGD</sequence>
<dbReference type="AlphaFoldDB" id="A0AAE9IYH4"/>